<protein>
    <submittedName>
        <fullName evidence="1">Uncharacterized protein</fullName>
    </submittedName>
</protein>
<evidence type="ECO:0000313" key="2">
    <source>
        <dbReference type="Proteomes" id="UP000030013"/>
    </source>
</evidence>
<dbReference type="STRING" id="1385519.N801_11080"/>
<evidence type="ECO:0000313" key="1">
    <source>
        <dbReference type="EMBL" id="KGN40845.1"/>
    </source>
</evidence>
<accession>A0A0A0JTU6</accession>
<name>A0A0A0JTU6_9MICO</name>
<proteinExistence type="predicted"/>
<sequence length="291" mass="31261">MFRASLANLERYRAARGGDLDEHLGGLLEKAGRVYVDEDGDSTDADGSELDRQDAAVAVLNASTLATQVRVDLATSLEPATPLVVDDIGCEASDLFALLLAADLVADDEVTFACVRLGGWAALGPAIKVSGRIESFLSPELLDGMVADALSDAGTAAKVAGEVLRNVNSYVSEDDWAALKAVAKYADKHAVALDPAVVVRIARVGDGHNDQDVARMLRLLDAASPAAVADHVIETFKHLGGPYNRITNPGDSFEFNFDDIHDRLLRILYSENRISRGYPRIPKRRYSVTVN</sequence>
<keyword evidence="2" id="KW-1185">Reference proteome</keyword>
<comment type="caution">
    <text evidence="1">The sequence shown here is derived from an EMBL/GenBank/DDBJ whole genome shotgun (WGS) entry which is preliminary data.</text>
</comment>
<reference evidence="1 2" key="1">
    <citation type="submission" date="2013-08" db="EMBL/GenBank/DDBJ databases">
        <title>The genome sequence of Knoellia aerolata.</title>
        <authorList>
            <person name="Zhu W."/>
            <person name="Wang G."/>
        </authorList>
    </citation>
    <scope>NUCLEOTIDE SEQUENCE [LARGE SCALE GENOMIC DNA]</scope>
    <source>
        <strain evidence="1 2">DSM 18566</strain>
    </source>
</reference>
<organism evidence="1 2">
    <name type="scientific">Knoellia aerolata DSM 18566</name>
    <dbReference type="NCBI Taxonomy" id="1385519"/>
    <lineage>
        <taxon>Bacteria</taxon>
        <taxon>Bacillati</taxon>
        <taxon>Actinomycetota</taxon>
        <taxon>Actinomycetes</taxon>
        <taxon>Micrococcales</taxon>
        <taxon>Intrasporangiaceae</taxon>
        <taxon>Knoellia</taxon>
    </lineage>
</organism>
<dbReference type="EMBL" id="AVPL01000030">
    <property type="protein sequence ID" value="KGN40845.1"/>
    <property type="molecule type" value="Genomic_DNA"/>
</dbReference>
<dbReference type="AlphaFoldDB" id="A0A0A0JTU6"/>
<gene>
    <name evidence="1" type="ORF">N801_11080</name>
</gene>
<dbReference type="Proteomes" id="UP000030013">
    <property type="component" value="Unassembled WGS sequence"/>
</dbReference>